<evidence type="ECO:0000313" key="2">
    <source>
        <dbReference type="EMBL" id="URE34042.1"/>
    </source>
</evidence>
<protein>
    <submittedName>
        <fullName evidence="2">JmjC domain, hydroxylase</fullName>
    </submittedName>
</protein>
<evidence type="ECO:0000313" key="3">
    <source>
        <dbReference type="Proteomes" id="UP001055439"/>
    </source>
</evidence>
<keyword evidence="1" id="KW-0472">Membrane</keyword>
<gene>
    <name evidence="2" type="ORF">MUK42_33853</name>
</gene>
<proteinExistence type="predicted"/>
<dbReference type="OrthoDB" id="424465at2759"/>
<keyword evidence="1" id="KW-1133">Transmembrane helix</keyword>
<feature type="transmembrane region" description="Helical" evidence="1">
    <location>
        <begin position="59"/>
        <end position="79"/>
    </location>
</feature>
<dbReference type="AlphaFoldDB" id="A0A9E7KVU2"/>
<evidence type="ECO:0000256" key="1">
    <source>
        <dbReference type="SAM" id="Phobius"/>
    </source>
</evidence>
<accession>A0A9E7KVU2</accession>
<sequence length="110" mass="11766">MAKPRLLLTNFFRMPVMSATGDTRPGFSLKASLQLPMSVAAFWRVSTAYPKFSKHRPSLAFSISSVIGAATILSTVAFACSAVDKASLTAATVRAWKDVAPDLSARDVQS</sequence>
<dbReference type="Proteomes" id="UP001055439">
    <property type="component" value="Chromosome 8"/>
</dbReference>
<keyword evidence="1" id="KW-0812">Transmembrane</keyword>
<dbReference type="EMBL" id="CP097510">
    <property type="protein sequence ID" value="URE34042.1"/>
    <property type="molecule type" value="Genomic_DNA"/>
</dbReference>
<keyword evidence="3" id="KW-1185">Reference proteome</keyword>
<reference evidence="2" key="1">
    <citation type="submission" date="2022-05" db="EMBL/GenBank/DDBJ databases">
        <title>The Musa troglodytarum L. genome provides insights into the mechanism of non-climacteric behaviour and enrichment of carotenoids.</title>
        <authorList>
            <person name="Wang J."/>
        </authorList>
    </citation>
    <scope>NUCLEOTIDE SEQUENCE</scope>
    <source>
        <tissue evidence="2">Leaf</tissue>
    </source>
</reference>
<organism evidence="2 3">
    <name type="scientific">Musa troglodytarum</name>
    <name type="common">fe'i banana</name>
    <dbReference type="NCBI Taxonomy" id="320322"/>
    <lineage>
        <taxon>Eukaryota</taxon>
        <taxon>Viridiplantae</taxon>
        <taxon>Streptophyta</taxon>
        <taxon>Embryophyta</taxon>
        <taxon>Tracheophyta</taxon>
        <taxon>Spermatophyta</taxon>
        <taxon>Magnoliopsida</taxon>
        <taxon>Liliopsida</taxon>
        <taxon>Zingiberales</taxon>
        <taxon>Musaceae</taxon>
        <taxon>Musa</taxon>
    </lineage>
</organism>
<name>A0A9E7KVU2_9LILI</name>